<dbReference type="RefSeq" id="WP_100002051.1">
    <property type="nucleotide sequence ID" value="NZ_CP017941.1"/>
</dbReference>
<reference evidence="1 2" key="1">
    <citation type="journal article" date="2017" name="Int J Environ Stud">
        <title>Does the Miocene-Pliocene relict legume Oxytropis triphylla form nitrogen-fixing nodules with a combination of bacterial strains?</title>
        <authorList>
            <person name="Safronova V."/>
            <person name="Belimov A."/>
            <person name="Sazanova A."/>
            <person name="Kuznetsova I."/>
            <person name="Popova J."/>
            <person name="Andronov E."/>
            <person name="Verkhozina A."/>
            <person name="Tikhonovich I."/>
        </authorList>
    </citation>
    <scope>NUCLEOTIDE SEQUENCE [LARGE SCALE GENOMIC DNA]</scope>
    <source>
        <strain evidence="1 2">Tri-38</strain>
    </source>
</reference>
<name>A0A2N9W387_9HYPH</name>
<proteinExistence type="predicted"/>
<dbReference type="EMBL" id="MZMT01000005">
    <property type="protein sequence ID" value="PIO46205.1"/>
    <property type="molecule type" value="Genomic_DNA"/>
</dbReference>
<protein>
    <recommendedName>
        <fullName evidence="3">Growth inhibitor PemK</fullName>
    </recommendedName>
</protein>
<evidence type="ECO:0008006" key="3">
    <source>
        <dbReference type="Google" id="ProtNLM"/>
    </source>
</evidence>
<dbReference type="OrthoDB" id="7432864at2"/>
<evidence type="ECO:0000313" key="2">
    <source>
        <dbReference type="Proteomes" id="UP000232163"/>
    </source>
</evidence>
<evidence type="ECO:0000313" key="1">
    <source>
        <dbReference type="EMBL" id="PIO46205.1"/>
    </source>
</evidence>
<sequence>MTKFGPGDVILYSYLWGREYDRGEESGRKTRQTCVMIILRGQEGKKTTLLFPIASRRPDPRADAIEIPEIEARRATLYTPAWIIVDEFNSDDLETSFAIEDAEPLGAFSRKFMARVAAAAAIAIRKGSIRAIPRR</sequence>
<organism evidence="1 2">
    <name type="scientific">Phyllobacterium zundukense</name>
    <dbReference type="NCBI Taxonomy" id="1867719"/>
    <lineage>
        <taxon>Bacteria</taxon>
        <taxon>Pseudomonadati</taxon>
        <taxon>Pseudomonadota</taxon>
        <taxon>Alphaproteobacteria</taxon>
        <taxon>Hyphomicrobiales</taxon>
        <taxon>Phyllobacteriaceae</taxon>
        <taxon>Phyllobacterium</taxon>
    </lineage>
</organism>
<keyword evidence="2" id="KW-1185">Reference proteome</keyword>
<gene>
    <name evidence="1" type="ORF">B5P45_03610</name>
</gene>
<dbReference type="AlphaFoldDB" id="A0A2N9W387"/>
<dbReference type="Proteomes" id="UP000232163">
    <property type="component" value="Unassembled WGS sequence"/>
</dbReference>
<comment type="caution">
    <text evidence="1">The sequence shown here is derived from an EMBL/GenBank/DDBJ whole genome shotgun (WGS) entry which is preliminary data.</text>
</comment>
<dbReference type="KEGG" id="pht:BLM14_21995"/>
<accession>A0A2N9W387</accession>